<keyword evidence="7" id="KW-0406">Ion transport</keyword>
<dbReference type="Proteomes" id="UP000885806">
    <property type="component" value="Unassembled WGS sequence"/>
</dbReference>
<dbReference type="AlphaFoldDB" id="A0A7V5U118"/>
<dbReference type="InterPro" id="IPR036942">
    <property type="entry name" value="Beta-barrel_TonB_sf"/>
</dbReference>
<evidence type="ECO:0000313" key="12">
    <source>
        <dbReference type="EMBL" id="HHI88664.1"/>
    </source>
</evidence>
<comment type="subcellular location">
    <subcellularLocation>
        <location evidence="1">Cell outer membrane</location>
        <topology evidence="1">Multi-pass membrane protein</topology>
    </subcellularLocation>
</comment>
<keyword evidence="9" id="KW-0472">Membrane</keyword>
<dbReference type="InterPro" id="IPR039426">
    <property type="entry name" value="TonB-dep_rcpt-like"/>
</dbReference>
<keyword evidence="3" id="KW-1134">Transmembrane beta strand</keyword>
<evidence type="ECO:0000256" key="7">
    <source>
        <dbReference type="ARBA" id="ARBA00023065"/>
    </source>
</evidence>
<sequence>TLTSSTSYYDHRGDSISENTGFYAKAGFLSFYYTYPRPYAQANRTYSDEAFVEEVRLVPNPGKDFDYIIGGFYRKQQLQATQDSELIGFRRWFDAAFPFAIGAVTGDNDFLYRRTENFRELAGFGELTWHATDKLDLTFGGRYFDNTSKNDTFIDLPLYASLANPTNAFFKNSENDFLFKFNLGYKLTDQDLFYATVSEGYRRGGSNAVPLSGTFAEDPRYQIYKPDRVVNYEAGLKGTRANLSYDVSAFYIDWKDPQLNVGTTNWGFFAVQNGGKARTFGLELSLDGYITDKLHYSLGYAYVNAKLSENMYAPDRPAPAAPIALAGARLPGTPEDMINVAFDYTTEMGSWTSFTRLDGYYQSSTRNAVGNSPLFDVTLDGFAILNAAQTFSKGPVSLSLWLKNITNEAGVTGVYTEAYMGTAPAVEYYGNANKELIALPRTLGATVRYNF</sequence>
<dbReference type="PANTHER" id="PTHR32552:SF81">
    <property type="entry name" value="TONB-DEPENDENT OUTER MEMBRANE RECEPTOR"/>
    <property type="match status" value="1"/>
</dbReference>
<evidence type="ECO:0000256" key="6">
    <source>
        <dbReference type="ARBA" id="ARBA00023004"/>
    </source>
</evidence>
<evidence type="ECO:0000259" key="11">
    <source>
        <dbReference type="Pfam" id="PF00593"/>
    </source>
</evidence>
<evidence type="ECO:0000256" key="5">
    <source>
        <dbReference type="ARBA" id="ARBA00022692"/>
    </source>
</evidence>
<dbReference type="EMBL" id="DROP01000122">
    <property type="protein sequence ID" value="HHI88664.1"/>
    <property type="molecule type" value="Genomic_DNA"/>
</dbReference>
<keyword evidence="5" id="KW-0812">Transmembrane</keyword>
<evidence type="ECO:0000256" key="3">
    <source>
        <dbReference type="ARBA" id="ARBA00022452"/>
    </source>
</evidence>
<comment type="caution">
    <text evidence="12">The sequence shown here is derived from an EMBL/GenBank/DDBJ whole genome shotgun (WGS) entry which is preliminary data.</text>
</comment>
<protein>
    <submittedName>
        <fullName evidence="12">TonB-dependent receptor</fullName>
    </submittedName>
</protein>
<evidence type="ECO:0000256" key="10">
    <source>
        <dbReference type="ARBA" id="ARBA00023237"/>
    </source>
</evidence>
<dbReference type="InterPro" id="IPR000531">
    <property type="entry name" value="Beta-barrel_TonB"/>
</dbReference>
<evidence type="ECO:0000256" key="9">
    <source>
        <dbReference type="ARBA" id="ARBA00023136"/>
    </source>
</evidence>
<feature type="domain" description="TonB-dependent receptor-like beta-barrel" evidence="11">
    <location>
        <begin position="14"/>
        <end position="405"/>
    </location>
</feature>
<keyword evidence="10" id="KW-0998">Cell outer membrane</keyword>
<keyword evidence="2" id="KW-0813">Transport</keyword>
<reference evidence="12" key="1">
    <citation type="journal article" date="2020" name="mSystems">
        <title>Genome- and Community-Level Interaction Insights into Carbon Utilization and Element Cycling Functions of Hydrothermarchaeota in Hydrothermal Sediment.</title>
        <authorList>
            <person name="Zhou Z."/>
            <person name="Liu Y."/>
            <person name="Xu W."/>
            <person name="Pan J."/>
            <person name="Luo Z.H."/>
            <person name="Li M."/>
        </authorList>
    </citation>
    <scope>NUCLEOTIDE SEQUENCE [LARGE SCALE GENOMIC DNA]</scope>
    <source>
        <strain evidence="12">HyVt-538</strain>
    </source>
</reference>
<evidence type="ECO:0000256" key="2">
    <source>
        <dbReference type="ARBA" id="ARBA00022448"/>
    </source>
</evidence>
<feature type="non-terminal residue" evidence="12">
    <location>
        <position position="1"/>
    </location>
</feature>
<organism evidence="12">
    <name type="scientific">Hellea balneolensis</name>
    <dbReference type="NCBI Taxonomy" id="287478"/>
    <lineage>
        <taxon>Bacteria</taxon>
        <taxon>Pseudomonadati</taxon>
        <taxon>Pseudomonadota</taxon>
        <taxon>Alphaproteobacteria</taxon>
        <taxon>Maricaulales</taxon>
        <taxon>Robiginitomaculaceae</taxon>
        <taxon>Hellea</taxon>
    </lineage>
</organism>
<dbReference type="PANTHER" id="PTHR32552">
    <property type="entry name" value="FERRICHROME IRON RECEPTOR-RELATED"/>
    <property type="match status" value="1"/>
</dbReference>
<dbReference type="GO" id="GO:0009279">
    <property type="term" value="C:cell outer membrane"/>
    <property type="evidence" value="ECO:0007669"/>
    <property type="project" value="UniProtKB-SubCell"/>
</dbReference>
<keyword evidence="12" id="KW-0675">Receptor</keyword>
<accession>A0A7V5U118</accession>
<name>A0A7V5U118_9PROT</name>
<evidence type="ECO:0000256" key="8">
    <source>
        <dbReference type="ARBA" id="ARBA00023077"/>
    </source>
</evidence>
<dbReference type="Gene3D" id="2.40.170.20">
    <property type="entry name" value="TonB-dependent receptor, beta-barrel domain"/>
    <property type="match status" value="1"/>
</dbReference>
<keyword evidence="6" id="KW-0408">Iron</keyword>
<dbReference type="Pfam" id="PF00593">
    <property type="entry name" value="TonB_dep_Rec_b-barrel"/>
    <property type="match status" value="1"/>
</dbReference>
<keyword evidence="4" id="KW-0410">Iron transport</keyword>
<proteinExistence type="predicted"/>
<gene>
    <name evidence="12" type="ORF">ENK01_01810</name>
</gene>
<evidence type="ECO:0000256" key="4">
    <source>
        <dbReference type="ARBA" id="ARBA00022496"/>
    </source>
</evidence>
<dbReference type="GO" id="GO:0006826">
    <property type="term" value="P:iron ion transport"/>
    <property type="evidence" value="ECO:0007669"/>
    <property type="project" value="UniProtKB-KW"/>
</dbReference>
<dbReference type="SUPFAM" id="SSF56935">
    <property type="entry name" value="Porins"/>
    <property type="match status" value="1"/>
</dbReference>
<keyword evidence="8" id="KW-0798">TonB box</keyword>
<evidence type="ECO:0000256" key="1">
    <source>
        <dbReference type="ARBA" id="ARBA00004571"/>
    </source>
</evidence>